<gene>
    <name evidence="1" type="ORF">TTEB3V08_LOCUS1429</name>
</gene>
<evidence type="ECO:0000313" key="1">
    <source>
        <dbReference type="EMBL" id="CAD7453281.1"/>
    </source>
</evidence>
<reference evidence="1" key="1">
    <citation type="submission" date="2020-11" db="EMBL/GenBank/DDBJ databases">
        <authorList>
            <person name="Tran Van P."/>
        </authorList>
    </citation>
    <scope>NUCLEOTIDE SEQUENCE</scope>
</reference>
<accession>A0A7R9FGX8</accession>
<proteinExistence type="predicted"/>
<sequence length="61" mass="7176">MQEKTRMGYMHQTTILPQPEKLKTIIQSLTFHDEKKFPEVALRVSQAILMSSDRMKPRSED</sequence>
<organism evidence="1">
    <name type="scientific">Timema tahoe</name>
    <dbReference type="NCBI Taxonomy" id="61484"/>
    <lineage>
        <taxon>Eukaryota</taxon>
        <taxon>Metazoa</taxon>
        <taxon>Ecdysozoa</taxon>
        <taxon>Arthropoda</taxon>
        <taxon>Hexapoda</taxon>
        <taxon>Insecta</taxon>
        <taxon>Pterygota</taxon>
        <taxon>Neoptera</taxon>
        <taxon>Polyneoptera</taxon>
        <taxon>Phasmatodea</taxon>
        <taxon>Timematodea</taxon>
        <taxon>Timematoidea</taxon>
        <taxon>Timematidae</taxon>
        <taxon>Timema</taxon>
    </lineage>
</organism>
<name>A0A7R9FGX8_9NEOP</name>
<dbReference type="EMBL" id="OE000294">
    <property type="protein sequence ID" value="CAD7453281.1"/>
    <property type="molecule type" value="Genomic_DNA"/>
</dbReference>
<protein>
    <submittedName>
        <fullName evidence="1">Uncharacterized protein</fullName>
    </submittedName>
</protein>
<dbReference type="AlphaFoldDB" id="A0A7R9FGX8"/>